<protein>
    <submittedName>
        <fullName evidence="3">GNAT family acetyltransferase</fullName>
    </submittedName>
</protein>
<dbReference type="Gene3D" id="3.40.630.30">
    <property type="match status" value="1"/>
</dbReference>
<dbReference type="Proteomes" id="UP000663671">
    <property type="component" value="Chromosome 4"/>
</dbReference>
<dbReference type="InterPro" id="IPR052777">
    <property type="entry name" value="Acetyltransferase_Enz"/>
</dbReference>
<dbReference type="EMBL" id="CP069110">
    <property type="protein sequence ID" value="QSS60890.1"/>
    <property type="molecule type" value="Genomic_DNA"/>
</dbReference>
<dbReference type="PANTHER" id="PTHR43305:SF1">
    <property type="entry name" value="FAMILY N-ACETYLTRANSFERASE, PUTATIVE (AFU_ORTHOLOGUE AFUA_2G01380)-RELATED"/>
    <property type="match status" value="1"/>
</dbReference>
<dbReference type="OrthoDB" id="41532at2759"/>
<accession>A0A8A1M6H0</accession>
<dbReference type="InterPro" id="IPR000182">
    <property type="entry name" value="GNAT_dom"/>
</dbReference>
<dbReference type="CDD" id="cd04301">
    <property type="entry name" value="NAT_SF"/>
    <property type="match status" value="1"/>
</dbReference>
<gene>
    <name evidence="3" type="ORF">I7I51_05695</name>
</gene>
<evidence type="ECO:0000313" key="4">
    <source>
        <dbReference type="Proteomes" id="UP000663671"/>
    </source>
</evidence>
<dbReference type="PROSITE" id="PS51186">
    <property type="entry name" value="GNAT"/>
    <property type="match status" value="1"/>
</dbReference>
<feature type="domain" description="N-acetyltransferase" evidence="2">
    <location>
        <begin position="86"/>
        <end position="222"/>
    </location>
</feature>
<dbReference type="InterPro" id="IPR016181">
    <property type="entry name" value="Acyl_CoA_acyltransferase"/>
</dbReference>
<dbReference type="GO" id="GO:0016747">
    <property type="term" value="F:acyltransferase activity, transferring groups other than amino-acyl groups"/>
    <property type="evidence" value="ECO:0007669"/>
    <property type="project" value="InterPro"/>
</dbReference>
<dbReference type="VEuPathDB" id="FungiDB:I7I51_05695"/>
<evidence type="ECO:0000313" key="3">
    <source>
        <dbReference type="EMBL" id="QSS60890.1"/>
    </source>
</evidence>
<feature type="region of interest" description="Disordered" evidence="1">
    <location>
        <begin position="109"/>
        <end position="143"/>
    </location>
</feature>
<evidence type="ECO:0000256" key="1">
    <source>
        <dbReference type="SAM" id="MobiDB-lite"/>
    </source>
</evidence>
<dbReference type="Pfam" id="PF00583">
    <property type="entry name" value="Acetyltransf_1"/>
    <property type="match status" value="1"/>
</dbReference>
<name>A0A8A1M6H0_AJECA</name>
<proteinExistence type="predicted"/>
<dbReference type="SUPFAM" id="SSF55729">
    <property type="entry name" value="Acyl-CoA N-acyltransferases (Nat)"/>
    <property type="match status" value="1"/>
</dbReference>
<sequence>MSAASSVFAIRPVRSKEDLSAAIALIKAYTGGLGIDLSYQDFEAEMACMPGSYSPPFGELLIAVANQQEKEASQTPDDTPQTLGCIALRELHLHGHGNIHGRVIPVQPPAQEEEASRVTSQLHVGPVGEADDGKAPGPTTRKPDTKYCELKRLYVTPAARGLGVGKALVNSMLTVAYRIGYEEVRLDTLSEMREAIALYKGLGFGAVEKYYERAIEGTVFLGLKLLQ</sequence>
<dbReference type="AlphaFoldDB" id="A0A8A1M6H0"/>
<dbReference type="PANTHER" id="PTHR43305">
    <property type="entry name" value="FAMILY N-ACETYLTRANSFERASE, PUTATIVE (AFU_ORTHOLOGUE AFUA_2G01380)-RELATED"/>
    <property type="match status" value="1"/>
</dbReference>
<keyword evidence="3" id="KW-0808">Transferase</keyword>
<evidence type="ECO:0000259" key="2">
    <source>
        <dbReference type="PROSITE" id="PS51186"/>
    </source>
</evidence>
<organism evidence="3 4">
    <name type="scientific">Ajellomyces capsulatus</name>
    <name type="common">Darling's disease fungus</name>
    <name type="synonym">Histoplasma capsulatum</name>
    <dbReference type="NCBI Taxonomy" id="5037"/>
    <lineage>
        <taxon>Eukaryota</taxon>
        <taxon>Fungi</taxon>
        <taxon>Dikarya</taxon>
        <taxon>Ascomycota</taxon>
        <taxon>Pezizomycotina</taxon>
        <taxon>Eurotiomycetes</taxon>
        <taxon>Eurotiomycetidae</taxon>
        <taxon>Onygenales</taxon>
        <taxon>Ajellomycetaceae</taxon>
        <taxon>Histoplasma</taxon>
    </lineage>
</organism>
<reference evidence="3" key="1">
    <citation type="submission" date="2021-01" db="EMBL/GenBank/DDBJ databases">
        <title>Chromosome-level genome assembly of a human fungal pathogen reveals clustering of transcriptionally co-regulated genes.</title>
        <authorList>
            <person name="Voorhies M."/>
            <person name="Cohen S."/>
            <person name="Shea T.P."/>
            <person name="Petrus S."/>
            <person name="Munoz J.F."/>
            <person name="Poplawski S."/>
            <person name="Goldman W.E."/>
            <person name="Michael T."/>
            <person name="Cuomo C.A."/>
            <person name="Sil A."/>
            <person name="Beyhan S."/>
        </authorList>
    </citation>
    <scope>NUCLEOTIDE SEQUENCE</scope>
    <source>
        <strain evidence="3">WU24</strain>
    </source>
</reference>